<dbReference type="Pfam" id="PF18939">
    <property type="entry name" value="DUF5686"/>
    <property type="match status" value="1"/>
</dbReference>
<feature type="signal peptide" evidence="1">
    <location>
        <begin position="1"/>
        <end position="20"/>
    </location>
</feature>
<dbReference type="AlphaFoldDB" id="E4T669"/>
<dbReference type="STRING" id="694427.Palpr_2076"/>
<dbReference type="RefSeq" id="WP_013445582.1">
    <property type="nucleotide sequence ID" value="NC_014734.1"/>
</dbReference>
<protein>
    <recommendedName>
        <fullName evidence="4">Carboxypeptidase-like regulatory domain-containing protein</fullName>
    </recommendedName>
</protein>
<feature type="chain" id="PRO_5003189113" description="Carboxypeptidase-like regulatory domain-containing protein" evidence="1">
    <location>
        <begin position="21"/>
        <end position="871"/>
    </location>
</feature>
<dbReference type="InterPro" id="IPR008969">
    <property type="entry name" value="CarboxyPept-like_regulatory"/>
</dbReference>
<dbReference type="SUPFAM" id="SSF49464">
    <property type="entry name" value="Carboxypeptidase regulatory domain-like"/>
    <property type="match status" value="1"/>
</dbReference>
<dbReference type="Gene3D" id="2.60.40.1120">
    <property type="entry name" value="Carboxypeptidase-like, regulatory domain"/>
    <property type="match status" value="1"/>
</dbReference>
<evidence type="ECO:0000256" key="1">
    <source>
        <dbReference type="SAM" id="SignalP"/>
    </source>
</evidence>
<dbReference type="Proteomes" id="UP000008718">
    <property type="component" value="Chromosome"/>
</dbReference>
<dbReference type="EMBL" id="CP002345">
    <property type="protein sequence ID" value="ADQ80213.1"/>
    <property type="molecule type" value="Genomic_DNA"/>
</dbReference>
<dbReference type="OrthoDB" id="983143at2"/>
<dbReference type="InterPro" id="IPR043741">
    <property type="entry name" value="DUF5686"/>
</dbReference>
<organism evidence="2 3">
    <name type="scientific">Paludibacter propionicigenes (strain DSM 17365 / JCM 13257 / WB4)</name>
    <dbReference type="NCBI Taxonomy" id="694427"/>
    <lineage>
        <taxon>Bacteria</taxon>
        <taxon>Pseudomonadati</taxon>
        <taxon>Bacteroidota</taxon>
        <taxon>Bacteroidia</taxon>
        <taxon>Bacteroidales</taxon>
        <taxon>Paludibacteraceae</taxon>
        <taxon>Paludibacter</taxon>
    </lineage>
</organism>
<gene>
    <name evidence="2" type="ordered locus">Palpr_2076</name>
</gene>
<accession>E4T669</accession>
<dbReference type="Pfam" id="PF13715">
    <property type="entry name" value="CarbopepD_reg_2"/>
    <property type="match status" value="1"/>
</dbReference>
<dbReference type="HOGENOM" id="CLU_015931_0_0_10"/>
<name>E4T669_PALPW</name>
<dbReference type="eggNOG" id="COG1470">
    <property type="taxonomic scope" value="Bacteria"/>
</dbReference>
<evidence type="ECO:0008006" key="4">
    <source>
        <dbReference type="Google" id="ProtNLM"/>
    </source>
</evidence>
<proteinExistence type="predicted"/>
<keyword evidence="1" id="KW-0732">Signal</keyword>
<evidence type="ECO:0000313" key="2">
    <source>
        <dbReference type="EMBL" id="ADQ80213.1"/>
    </source>
</evidence>
<evidence type="ECO:0000313" key="3">
    <source>
        <dbReference type="Proteomes" id="UP000008718"/>
    </source>
</evidence>
<sequence>MKQIIPCLCFFLFSFTFLSAQVLKGKVVSSNGEPVSNATVYIHEITSGIVADEQGKFQIKLNPGTYTCDFRSIGFEAQTKTIDIKSTGAEIQIVLVDKPLNLKEVIITRSKEDPAYQIMRQAIARAPFHLYQVSSFTSDNYLKGSAKIEKIPGLMKMMINDKKILSLIGKLLVLESQNEISYQSPSRYTQKVIAYKSSIPKEMEPKGGIRIPTSSIYEPVFMDEISPLSPQAFRYYKFKLEDIFTSGNYQVNKIKITPKVNSSKLFSGYIYILNGNWSVYSVDFSETELGTVTRTKIDYHEVRPDVFLPITYEMNATIGTMGVKGYGRFYSSVKYKNIKLNESANQAKSPKIMVKATQPSLSKKQQKTLDKITELSAKEKVTTKDAIKLARLSASVIEPEELKERRESLEIKNVELVKMEIDSMATKRDSTFWEDVRNVPLQVDEAKSLSQKDSMDLSGSVKTTNNSIEINLGRSGRSNNLLSGGSIGLGGSTRLHYNGLMQGLLKEYNFVDGFWFGQTLTLKTNTTKTNSLSISPSVYYTTARKSLVWTLDGSYQYSPIRKGLFSFSAGNTSEDIQQSNGTSRFINSVSSLFFGDNVIRFYQRKYLFAENQIDISNGLRLTTGAAYENRLLLSNQTNYHFWGNSPRPNSPSSAYTTDFPENYATTVWMKMEYTPFFRYRIRDGRKEYVSSAYPTFTADYKKTMNLLNKTEQASYDRLSLSVRQSLKLSEFDKLTYNISAGTFLTKKKLYAPDLKYFSTSPLFITEKSFDATFSLLDNYSNSHSRWLAAHVNWSSDYLLLKRISFLQTYLFNESLQVRSYWSEQNKSPYTEIGYSIGFSNLGRLGVFGAFDGSKYKSTGIKLSIPLFFSFR</sequence>
<reference key="1">
    <citation type="submission" date="2010-11" db="EMBL/GenBank/DDBJ databases">
        <title>The complete genome of Paludibacter propionicigenes DSM 17365.</title>
        <authorList>
            <consortium name="US DOE Joint Genome Institute (JGI-PGF)"/>
            <person name="Lucas S."/>
            <person name="Copeland A."/>
            <person name="Lapidus A."/>
            <person name="Bruce D."/>
            <person name="Goodwin L."/>
            <person name="Pitluck S."/>
            <person name="Kyrpides N."/>
            <person name="Mavromatis K."/>
            <person name="Ivanova N."/>
            <person name="Munk A.C."/>
            <person name="Brettin T."/>
            <person name="Detter J.C."/>
            <person name="Han C."/>
            <person name="Tapia R."/>
            <person name="Land M."/>
            <person name="Hauser L."/>
            <person name="Markowitz V."/>
            <person name="Cheng J.-F."/>
            <person name="Hugenholtz P."/>
            <person name="Woyke T."/>
            <person name="Wu D."/>
            <person name="Gronow S."/>
            <person name="Wellnitz S."/>
            <person name="Brambilla E."/>
            <person name="Klenk H.-P."/>
            <person name="Eisen J.A."/>
        </authorList>
    </citation>
    <scope>NUCLEOTIDE SEQUENCE</scope>
    <source>
        <strain>WB4</strain>
    </source>
</reference>
<reference evidence="2 3" key="2">
    <citation type="journal article" date="2011" name="Stand. Genomic Sci.">
        <title>Complete genome sequence of Paludibacter propionicigenes type strain (WB4).</title>
        <authorList>
            <person name="Gronow S."/>
            <person name="Munk C."/>
            <person name="Lapidus A."/>
            <person name="Nolan M."/>
            <person name="Lucas S."/>
            <person name="Hammon N."/>
            <person name="Deshpande S."/>
            <person name="Cheng J.F."/>
            <person name="Tapia R."/>
            <person name="Han C."/>
            <person name="Goodwin L."/>
            <person name="Pitluck S."/>
            <person name="Liolios K."/>
            <person name="Ivanova N."/>
            <person name="Mavromatis K."/>
            <person name="Mikhailova N."/>
            <person name="Pati A."/>
            <person name="Chen A."/>
            <person name="Palaniappan K."/>
            <person name="Land M."/>
            <person name="Hauser L."/>
            <person name="Chang Y.J."/>
            <person name="Jeffries C.D."/>
            <person name="Brambilla E."/>
            <person name="Rohde M."/>
            <person name="Goker M."/>
            <person name="Detter J.C."/>
            <person name="Woyke T."/>
            <person name="Bristow J."/>
            <person name="Eisen J.A."/>
            <person name="Markowitz V."/>
            <person name="Hugenholtz P."/>
            <person name="Kyrpides N.C."/>
            <person name="Klenk H.P."/>
        </authorList>
    </citation>
    <scope>NUCLEOTIDE SEQUENCE [LARGE SCALE GENOMIC DNA]</scope>
    <source>
        <strain evidence="3">DSM 17365 / JCM 13257 / WB4</strain>
    </source>
</reference>
<dbReference type="KEGG" id="ppn:Palpr_2076"/>
<keyword evidence="3" id="KW-1185">Reference proteome</keyword>